<proteinExistence type="predicted"/>
<feature type="chain" id="PRO_5040263504" evidence="1">
    <location>
        <begin position="26"/>
        <end position="93"/>
    </location>
</feature>
<dbReference type="EMBL" id="JALANJ010000069">
    <property type="protein sequence ID" value="MCY8123221.1"/>
    <property type="molecule type" value="Genomic_DNA"/>
</dbReference>
<reference evidence="3" key="1">
    <citation type="submission" date="2022-02" db="EMBL/GenBank/DDBJ databases">
        <title>Crop Bioprotection Bacillus Genome Sequencing.</title>
        <authorList>
            <person name="Dunlap C."/>
        </authorList>
    </citation>
    <scope>NUCLEOTIDE SEQUENCE</scope>
    <source>
        <strain evidence="3">M18B4</strain>
    </source>
</reference>
<feature type="signal peptide" evidence="1">
    <location>
        <begin position="1"/>
        <end position="25"/>
    </location>
</feature>
<feature type="domain" description="LCI fold" evidence="2">
    <location>
        <begin position="55"/>
        <end position="90"/>
    </location>
</feature>
<keyword evidence="1" id="KW-0732">Signal</keyword>
<accession>A0A9Q4DTE4</accession>
<dbReference type="Proteomes" id="UP001070352">
    <property type="component" value="Unassembled WGS sequence"/>
</dbReference>
<organism evidence="3 4">
    <name type="scientific">Bacillus spizizenii</name>
    <name type="common">Bacillus subtilis subsp. spizizenii</name>
    <dbReference type="NCBI Taxonomy" id="96241"/>
    <lineage>
        <taxon>Bacteria</taxon>
        <taxon>Bacillati</taxon>
        <taxon>Bacillota</taxon>
        <taxon>Bacilli</taxon>
        <taxon>Bacillales</taxon>
        <taxon>Bacillaceae</taxon>
        <taxon>Bacillus</taxon>
    </lineage>
</organism>
<name>A0A9Q4DTE4_BACSC</name>
<evidence type="ECO:0000259" key="2">
    <source>
        <dbReference type="Pfam" id="PF12197"/>
    </source>
</evidence>
<protein>
    <submittedName>
        <fullName evidence="3">Antimicrobial peptide LCI</fullName>
    </submittedName>
</protein>
<dbReference type="InterPro" id="IPR020976">
    <property type="entry name" value="Antimicrobial_lci"/>
</dbReference>
<dbReference type="Pfam" id="PF12197">
    <property type="entry name" value="lci"/>
    <property type="match status" value="1"/>
</dbReference>
<dbReference type="AlphaFoldDB" id="A0A9Q4DTE4"/>
<evidence type="ECO:0000313" key="3">
    <source>
        <dbReference type="EMBL" id="MCY8123221.1"/>
    </source>
</evidence>
<gene>
    <name evidence="3" type="ORF">MOC45_22075</name>
</gene>
<sequence>MSYKKVLTGVALSVGLLVSASPAFAASTSPSPDQGIANVANDDFKAQAITWDLPSSTGIFANSFEDGGYRWYLKGITKVSDGYWIGHYEGVRI</sequence>
<evidence type="ECO:0000313" key="4">
    <source>
        <dbReference type="Proteomes" id="UP001070352"/>
    </source>
</evidence>
<evidence type="ECO:0000256" key="1">
    <source>
        <dbReference type="SAM" id="SignalP"/>
    </source>
</evidence>
<comment type="caution">
    <text evidence="3">The sequence shown here is derived from an EMBL/GenBank/DDBJ whole genome shotgun (WGS) entry which is preliminary data.</text>
</comment>